<keyword evidence="3" id="KW-1185">Reference proteome</keyword>
<accession>A0ABS4UDX5</accession>
<dbReference type="GO" id="GO:0008168">
    <property type="term" value="F:methyltransferase activity"/>
    <property type="evidence" value="ECO:0007669"/>
    <property type="project" value="UniProtKB-KW"/>
</dbReference>
<feature type="region of interest" description="Disordered" evidence="1">
    <location>
        <begin position="87"/>
        <end position="132"/>
    </location>
</feature>
<dbReference type="RefSeq" id="WP_209692958.1">
    <property type="nucleotide sequence ID" value="NZ_BAAAVU010000016.1"/>
</dbReference>
<organism evidence="2 3">
    <name type="scientific">Kribbella aluminosa</name>
    <dbReference type="NCBI Taxonomy" id="416017"/>
    <lineage>
        <taxon>Bacteria</taxon>
        <taxon>Bacillati</taxon>
        <taxon>Actinomycetota</taxon>
        <taxon>Actinomycetes</taxon>
        <taxon>Propionibacteriales</taxon>
        <taxon>Kribbellaceae</taxon>
        <taxon>Kribbella</taxon>
    </lineage>
</organism>
<evidence type="ECO:0000313" key="3">
    <source>
        <dbReference type="Proteomes" id="UP000755585"/>
    </source>
</evidence>
<keyword evidence="2" id="KW-0808">Transferase</keyword>
<keyword evidence="2" id="KW-0489">Methyltransferase</keyword>
<feature type="compositionally biased region" description="Low complexity" evidence="1">
    <location>
        <begin position="106"/>
        <end position="120"/>
    </location>
</feature>
<dbReference type="GO" id="GO:0032259">
    <property type="term" value="P:methylation"/>
    <property type="evidence" value="ECO:0007669"/>
    <property type="project" value="UniProtKB-KW"/>
</dbReference>
<gene>
    <name evidence="2" type="ORF">JOF29_000906</name>
</gene>
<reference evidence="2 3" key="1">
    <citation type="submission" date="2021-03" db="EMBL/GenBank/DDBJ databases">
        <title>Sequencing the genomes of 1000 actinobacteria strains.</title>
        <authorList>
            <person name="Klenk H.-P."/>
        </authorList>
    </citation>
    <scope>NUCLEOTIDE SEQUENCE [LARGE SCALE GENOMIC DNA]</scope>
    <source>
        <strain evidence="2 3">DSM 18824</strain>
    </source>
</reference>
<comment type="caution">
    <text evidence="2">The sequence shown here is derived from an EMBL/GenBank/DDBJ whole genome shotgun (WGS) entry which is preliminary data.</text>
</comment>
<protein>
    <submittedName>
        <fullName evidence="2">Precorrin-6B methylase 1</fullName>
    </submittedName>
</protein>
<sequence length="132" mass="14211">MLAGAVASATTGWLADTFTDTTNAKPSATPKHEPERITVIATGDVLLHERLWTTAKRDGTDGRWDLASLMSSVSSLVQKASLAIAHRNTPLANPRGPYHDNPLVQGSPRSRPGSSRPRVPATTAHDRRRPRG</sequence>
<dbReference type="EMBL" id="JAGINT010000001">
    <property type="protein sequence ID" value="MBP2349823.1"/>
    <property type="molecule type" value="Genomic_DNA"/>
</dbReference>
<dbReference type="Proteomes" id="UP000755585">
    <property type="component" value="Unassembled WGS sequence"/>
</dbReference>
<evidence type="ECO:0000256" key="1">
    <source>
        <dbReference type="SAM" id="MobiDB-lite"/>
    </source>
</evidence>
<evidence type="ECO:0000313" key="2">
    <source>
        <dbReference type="EMBL" id="MBP2349823.1"/>
    </source>
</evidence>
<name>A0ABS4UDX5_9ACTN</name>
<proteinExistence type="predicted"/>